<organism evidence="1 2">
    <name type="scientific">Herminiimonas contaminans</name>
    <dbReference type="NCBI Taxonomy" id="1111140"/>
    <lineage>
        <taxon>Bacteria</taxon>
        <taxon>Pseudomonadati</taxon>
        <taxon>Pseudomonadota</taxon>
        <taxon>Betaproteobacteria</taxon>
        <taxon>Burkholderiales</taxon>
        <taxon>Oxalobacteraceae</taxon>
        <taxon>Herminiimonas</taxon>
    </lineage>
</organism>
<proteinExistence type="predicted"/>
<reference evidence="1 2" key="1">
    <citation type="submission" date="2020-11" db="EMBL/GenBank/DDBJ databases">
        <title>WGS of Herminiimonas contaminans strain Marseille-Q4544 isolated from planarians Schmidtea mediterranea.</title>
        <authorList>
            <person name="Kangale L."/>
        </authorList>
    </citation>
    <scope>NUCLEOTIDE SEQUENCE [LARGE SCALE GENOMIC DNA]</scope>
    <source>
        <strain evidence="1 2">Marseille-Q4544</strain>
    </source>
</reference>
<evidence type="ECO:0000313" key="2">
    <source>
        <dbReference type="Proteomes" id="UP000657372"/>
    </source>
</evidence>
<comment type="caution">
    <text evidence="1">The sequence shown here is derived from an EMBL/GenBank/DDBJ whole genome shotgun (WGS) entry which is preliminary data.</text>
</comment>
<protein>
    <submittedName>
        <fullName evidence="1">DUF1289 domain-containing protein</fullName>
    </submittedName>
</protein>
<name>A0ABS0ET97_9BURK</name>
<dbReference type="EMBL" id="JADOEL010000007">
    <property type="protein sequence ID" value="MBF8178077.1"/>
    <property type="molecule type" value="Genomic_DNA"/>
</dbReference>
<dbReference type="Proteomes" id="UP000657372">
    <property type="component" value="Unassembled WGS sequence"/>
</dbReference>
<sequence length="83" mass="9412">MRRKPAHPEDLDVLISYLDIDATSLPSPCIGICRVDPRTTYCSGCMRTIDEITVWGAIDDDGRRQIWRDIIVRRTALRGPAAR</sequence>
<gene>
    <name evidence="1" type="ORF">IXC47_10325</name>
</gene>
<dbReference type="PANTHER" id="PTHR35175">
    <property type="entry name" value="DUF1289 DOMAIN-CONTAINING PROTEIN"/>
    <property type="match status" value="1"/>
</dbReference>
<evidence type="ECO:0000313" key="1">
    <source>
        <dbReference type="EMBL" id="MBF8178077.1"/>
    </source>
</evidence>
<dbReference type="InterPro" id="IPR010710">
    <property type="entry name" value="DUF1289"/>
</dbReference>
<keyword evidence="2" id="KW-1185">Reference proteome</keyword>
<dbReference type="PANTHER" id="PTHR35175:SF2">
    <property type="entry name" value="DUF1289 DOMAIN-CONTAINING PROTEIN"/>
    <property type="match status" value="1"/>
</dbReference>
<accession>A0ABS0ET97</accession>
<dbReference type="Pfam" id="PF06945">
    <property type="entry name" value="DUF1289"/>
    <property type="match status" value="1"/>
</dbReference>
<dbReference type="RefSeq" id="WP_195875583.1">
    <property type="nucleotide sequence ID" value="NZ_JADOEL010000007.1"/>
</dbReference>